<evidence type="ECO:0000256" key="7">
    <source>
        <dbReference type="ARBA" id="ARBA00023136"/>
    </source>
</evidence>
<name>A0ABW3T834_9CAUL</name>
<keyword evidence="11" id="KW-1185">Reference proteome</keyword>
<feature type="domain" description="Glycosyltransferase RgtA/B/C/D-like" evidence="9">
    <location>
        <begin position="60"/>
        <end position="224"/>
    </location>
</feature>
<comment type="subcellular location">
    <subcellularLocation>
        <location evidence="1">Cell membrane</location>
        <topology evidence="1">Multi-pass membrane protein</topology>
    </subcellularLocation>
</comment>
<keyword evidence="5 8" id="KW-0812">Transmembrane</keyword>
<dbReference type="GO" id="GO:0016757">
    <property type="term" value="F:glycosyltransferase activity"/>
    <property type="evidence" value="ECO:0007669"/>
    <property type="project" value="UniProtKB-KW"/>
</dbReference>
<evidence type="ECO:0000256" key="1">
    <source>
        <dbReference type="ARBA" id="ARBA00004651"/>
    </source>
</evidence>
<sequence>MSRKPLSVQGLSAEWRGALWIAAGLTVVRLVALFSTRLELYPDEAQYWVWSRTLDWGYFSKPPMIAWVIWATTHLGGDSEPWVRLAAPLFHLGVTLAAFGIGRRLYGAATGFAAAALYALTPAIQLSSLVIATDAPLLFFLALSLLAYVELLAATEARARLAWAAGLGAAVGLGFLSKYAAVYAIAGLVLHLVISAQARKAWTLPAAAAALGAFALILAPNLIWNATHGFETLKHTADNAAWGGRQLFNFAELGQFLGSQFGVFGPIPFAVLIGGSVLLAWRRRLTEADLTLMCFALPPLLIVSVQAFISRANANWSGAAYVAGAILVAAWLMRWRAKGWLLAAIVSQGALAGLFLACVLSQPFAEKIGLANAFKRAKGWEATVHAIVERASVDPGLTAVAVDDRFLFNAAGYYGRDFFQAPGAPPLRMWVREAHPNNQAETTAPLTPAQGRRVLAASLELVYRDELAADFRAVSDREINSVMLDKKRRRRIETFIGQDFAPRPRDPVTGLPTQP</sequence>
<keyword evidence="4 10" id="KW-0808">Transferase</keyword>
<keyword evidence="6 8" id="KW-1133">Transmembrane helix</keyword>
<proteinExistence type="predicted"/>
<dbReference type="Proteomes" id="UP001597216">
    <property type="component" value="Unassembled WGS sequence"/>
</dbReference>
<evidence type="ECO:0000256" key="6">
    <source>
        <dbReference type="ARBA" id="ARBA00022989"/>
    </source>
</evidence>
<dbReference type="PANTHER" id="PTHR33908">
    <property type="entry name" value="MANNOSYLTRANSFERASE YKCB-RELATED"/>
    <property type="match status" value="1"/>
</dbReference>
<evidence type="ECO:0000256" key="3">
    <source>
        <dbReference type="ARBA" id="ARBA00022676"/>
    </source>
</evidence>
<protein>
    <submittedName>
        <fullName evidence="10">ArnT family glycosyltransferase</fullName>
        <ecNumber evidence="10">2.4.-.-</ecNumber>
    </submittedName>
</protein>
<dbReference type="InterPro" id="IPR050297">
    <property type="entry name" value="LipidA_mod_glycosyltrf_83"/>
</dbReference>
<dbReference type="Pfam" id="PF13231">
    <property type="entry name" value="PMT_2"/>
    <property type="match status" value="1"/>
</dbReference>
<evidence type="ECO:0000259" key="9">
    <source>
        <dbReference type="Pfam" id="PF13231"/>
    </source>
</evidence>
<feature type="transmembrane region" description="Helical" evidence="8">
    <location>
        <begin position="340"/>
        <end position="365"/>
    </location>
</feature>
<keyword evidence="7 8" id="KW-0472">Membrane</keyword>
<feature type="transmembrane region" description="Helical" evidence="8">
    <location>
        <begin position="105"/>
        <end position="124"/>
    </location>
</feature>
<feature type="transmembrane region" description="Helical" evidence="8">
    <location>
        <begin position="201"/>
        <end position="224"/>
    </location>
</feature>
<keyword evidence="3 10" id="KW-0328">Glycosyltransferase</keyword>
<organism evidence="10 11">
    <name type="scientific">Phenylobacterium conjunctum</name>
    <dbReference type="NCBI Taxonomy" id="1298959"/>
    <lineage>
        <taxon>Bacteria</taxon>
        <taxon>Pseudomonadati</taxon>
        <taxon>Pseudomonadota</taxon>
        <taxon>Alphaproteobacteria</taxon>
        <taxon>Caulobacterales</taxon>
        <taxon>Caulobacteraceae</taxon>
        <taxon>Phenylobacterium</taxon>
    </lineage>
</organism>
<dbReference type="PANTHER" id="PTHR33908:SF11">
    <property type="entry name" value="MEMBRANE PROTEIN"/>
    <property type="match status" value="1"/>
</dbReference>
<evidence type="ECO:0000313" key="10">
    <source>
        <dbReference type="EMBL" id="MFD1192147.1"/>
    </source>
</evidence>
<feature type="transmembrane region" description="Helical" evidence="8">
    <location>
        <begin position="261"/>
        <end position="281"/>
    </location>
</feature>
<reference evidence="11" key="1">
    <citation type="journal article" date="2019" name="Int. J. Syst. Evol. Microbiol.">
        <title>The Global Catalogue of Microorganisms (GCM) 10K type strain sequencing project: providing services to taxonomists for standard genome sequencing and annotation.</title>
        <authorList>
            <consortium name="The Broad Institute Genomics Platform"/>
            <consortium name="The Broad Institute Genome Sequencing Center for Infectious Disease"/>
            <person name="Wu L."/>
            <person name="Ma J."/>
        </authorList>
    </citation>
    <scope>NUCLEOTIDE SEQUENCE [LARGE SCALE GENOMIC DNA]</scope>
    <source>
        <strain evidence="11">CCUG 55074</strain>
    </source>
</reference>
<dbReference type="EC" id="2.4.-.-" evidence="10"/>
<dbReference type="EMBL" id="JBHTLQ010000045">
    <property type="protein sequence ID" value="MFD1192147.1"/>
    <property type="molecule type" value="Genomic_DNA"/>
</dbReference>
<dbReference type="InterPro" id="IPR038731">
    <property type="entry name" value="RgtA/B/C-like"/>
</dbReference>
<evidence type="ECO:0000256" key="2">
    <source>
        <dbReference type="ARBA" id="ARBA00022475"/>
    </source>
</evidence>
<keyword evidence="2" id="KW-1003">Cell membrane</keyword>
<accession>A0ABW3T834</accession>
<gene>
    <name evidence="10" type="ORF">ACFQ27_16285</name>
</gene>
<evidence type="ECO:0000313" key="11">
    <source>
        <dbReference type="Proteomes" id="UP001597216"/>
    </source>
</evidence>
<feature type="transmembrane region" description="Helical" evidence="8">
    <location>
        <begin position="315"/>
        <end position="333"/>
    </location>
</feature>
<feature type="transmembrane region" description="Helical" evidence="8">
    <location>
        <begin position="136"/>
        <end position="155"/>
    </location>
</feature>
<evidence type="ECO:0000256" key="8">
    <source>
        <dbReference type="SAM" id="Phobius"/>
    </source>
</evidence>
<feature type="transmembrane region" description="Helical" evidence="8">
    <location>
        <begin position="290"/>
        <end position="309"/>
    </location>
</feature>
<evidence type="ECO:0000256" key="4">
    <source>
        <dbReference type="ARBA" id="ARBA00022679"/>
    </source>
</evidence>
<comment type="caution">
    <text evidence="10">The sequence shown here is derived from an EMBL/GenBank/DDBJ whole genome shotgun (WGS) entry which is preliminary data.</text>
</comment>
<evidence type="ECO:0000256" key="5">
    <source>
        <dbReference type="ARBA" id="ARBA00022692"/>
    </source>
</evidence>
<feature type="transmembrane region" description="Helical" evidence="8">
    <location>
        <begin position="161"/>
        <end position="194"/>
    </location>
</feature>
<dbReference type="RefSeq" id="WP_377354346.1">
    <property type="nucleotide sequence ID" value="NZ_JBHTLQ010000045.1"/>
</dbReference>